<feature type="domain" description="KOW" evidence="8">
    <location>
        <begin position="843"/>
        <end position="871"/>
    </location>
</feature>
<keyword evidence="10" id="KW-1185">Reference proteome</keyword>
<dbReference type="InterPro" id="IPR041977">
    <property type="entry name" value="KOW_Spt5_4"/>
</dbReference>
<name>A0ABQ8P6R7_9CRYT</name>
<feature type="domain" description="KOW" evidence="8">
    <location>
        <begin position="738"/>
        <end position="765"/>
    </location>
</feature>
<dbReference type="SUPFAM" id="SSF50104">
    <property type="entry name" value="Translation proteins SH3-like domain"/>
    <property type="match status" value="1"/>
</dbReference>
<dbReference type="CDD" id="cd06081">
    <property type="entry name" value="KOW_Spt5_1"/>
    <property type="match status" value="1"/>
</dbReference>
<feature type="region of interest" description="Disordered" evidence="7">
    <location>
        <begin position="796"/>
        <end position="838"/>
    </location>
</feature>
<dbReference type="Pfam" id="PF23042">
    <property type="entry name" value="KOW1_SPT5"/>
    <property type="match status" value="1"/>
</dbReference>
<dbReference type="InterPro" id="IPR005824">
    <property type="entry name" value="KOW"/>
</dbReference>
<dbReference type="Gene3D" id="2.30.30.30">
    <property type="match status" value="3"/>
</dbReference>
<keyword evidence="4 5" id="KW-0539">Nucleus</keyword>
<comment type="similarity">
    <text evidence="2 5">Belongs to the SPT5 family.</text>
</comment>
<dbReference type="InterPro" id="IPR008991">
    <property type="entry name" value="Translation_prot_SH3-like_sf"/>
</dbReference>
<dbReference type="PANTHER" id="PTHR11125">
    <property type="entry name" value="SUPPRESSOR OF TY 5"/>
    <property type="match status" value="1"/>
</dbReference>
<dbReference type="EMBL" id="JAPCXB010000075">
    <property type="protein sequence ID" value="KAJ1609940.1"/>
    <property type="molecule type" value="Genomic_DNA"/>
</dbReference>
<evidence type="ECO:0000256" key="3">
    <source>
        <dbReference type="ARBA" id="ARBA00023163"/>
    </source>
</evidence>
<sequence>MISSEEFSEGSGEELEDDGIASSGSEKDSPPRKRKKRQESDGKSRSSYKVSKRNSVGKKKSSKKRLYNNVNAFLDVEALVGEDDEEDEGEYYDDIYQEESEYASNAAEIGARRRADLERDENMGRRHLGGAGHLEEAIAQLERRYEQKEGETSEVERETEIRVPEVASSVQACDVLPTSRDPKLWLVKVDRAGMERDICIALVQKAAECQKQGRELPILSAYVASSYRGYIYVEAEAPNFVNEALQGFTGVRLSSIKIIPVKEMTRVFSVDMQEKEQLMRESWVRVRSGIYGGDLAQIYEVDEHEANVILRLVPRLDIPALIRKSQNSQDVTFSKSRIRPQAKLFDRDKVESLGGVVELTHLRGTVKFANQLFEQEKGYLLKKMKSNRLIVGDAVQPTIDEIKRFFGVSDLSEVDIDAKTLLKTQMPTSFFVGDTVTIVRGELIGIKAKVVSVNSGMNQSIEVLPVDKSLGITEPILAPLDHVCKSFEVGDSVQVVEGVYEGESGLVTSFEKNGTIAVVYPLSGSQPIKCPTNVLKKVSQDVAVTSGLSTVDGFSLDDLVQLYNGKVGVIVFVGRNKNLKLLTCTGECISIKSSEISSKRNTSFMHRIPDRNGNIFGVKSTVQILDGANSGKSGKVEHIWKSTCFIKLPSKLDDGGYFTCEGRQLLTLKTAENARFHSNSKSTAGAKRGGGPLGPGGGGAGAGGGGPLGPGGGGPLGPGSSRAHGESLQLNRRNGPDDTYVNYKVKIIRGKHKALLGSIRGFKGNHVEVLLDIGPHTILLRREDIVMVGTNVGGGQASGFGGQSQQMNTPQVSLEDQPNWSGGAEYPQSRSDVSGENSEHPIFCRRGVEVTVISQGEFFNQKGVISDVLYPPEVPQVTCYIILIINGRICPDEMIAIAPQSISPNKPIPGENSISVSPKTGVFTGIIDSLDGEDFIIMDTNRQSTTRVSGQFVFKYHNPPE</sequence>
<feature type="domain" description="KOW" evidence="8">
    <location>
        <begin position="486"/>
        <end position="513"/>
    </location>
</feature>
<feature type="domain" description="KOW" evidence="8">
    <location>
        <begin position="615"/>
        <end position="642"/>
    </location>
</feature>
<evidence type="ECO:0000313" key="10">
    <source>
        <dbReference type="Proteomes" id="UP001071777"/>
    </source>
</evidence>
<dbReference type="PIRSF" id="PIRSF036945">
    <property type="entry name" value="Spt5"/>
    <property type="match status" value="1"/>
</dbReference>
<dbReference type="InterPro" id="IPR041973">
    <property type="entry name" value="KOW_Spt5_1"/>
</dbReference>
<dbReference type="Pfam" id="PF23037">
    <property type="entry name" value="KOWx_SPT5"/>
    <property type="match status" value="1"/>
</dbReference>
<evidence type="ECO:0000256" key="7">
    <source>
        <dbReference type="SAM" id="MobiDB-lite"/>
    </source>
</evidence>
<dbReference type="Pfam" id="PF23291">
    <property type="entry name" value="KOW4_SPT5"/>
    <property type="match status" value="1"/>
</dbReference>
<gene>
    <name evidence="9" type="ORF">OJ252_2056</name>
</gene>
<comment type="subcellular location">
    <subcellularLocation>
        <location evidence="1 5">Nucleus</location>
    </subcellularLocation>
</comment>
<feature type="region of interest" description="Disordered" evidence="7">
    <location>
        <begin position="676"/>
        <end position="735"/>
    </location>
</feature>
<feature type="region of interest" description="Disordered" evidence="7">
    <location>
        <begin position="1"/>
        <end position="63"/>
    </location>
</feature>
<evidence type="ECO:0000313" key="9">
    <source>
        <dbReference type="EMBL" id="KAJ1609940.1"/>
    </source>
</evidence>
<dbReference type="PANTHER" id="PTHR11125:SF7">
    <property type="entry name" value="TRANSCRIPTION ELONGATION FACTOR SPT5"/>
    <property type="match status" value="1"/>
</dbReference>
<dbReference type="InterPro" id="IPR039385">
    <property type="entry name" value="NGN_Euk"/>
</dbReference>
<feature type="coiled-coil region" evidence="6">
    <location>
        <begin position="131"/>
        <end position="158"/>
    </location>
</feature>
<dbReference type="Gene3D" id="3.30.70.940">
    <property type="entry name" value="NusG, N-terminal domain"/>
    <property type="match status" value="1"/>
</dbReference>
<dbReference type="CDD" id="cd09888">
    <property type="entry name" value="NGN_Euk"/>
    <property type="match status" value="1"/>
</dbReference>
<comment type="caution">
    <text evidence="9">The sequence shown here is derived from an EMBL/GenBank/DDBJ whole genome shotgun (WGS) entry which is preliminary data.</text>
</comment>
<accession>A0ABQ8P6R7</accession>
<dbReference type="InterPro" id="IPR039659">
    <property type="entry name" value="SPT5"/>
</dbReference>
<protein>
    <recommendedName>
        <fullName evidence="5">Transcription elongation factor SPT5</fullName>
    </recommendedName>
</protein>
<evidence type="ECO:0000256" key="1">
    <source>
        <dbReference type="ARBA" id="ARBA00004123"/>
    </source>
</evidence>
<evidence type="ECO:0000259" key="8">
    <source>
        <dbReference type="SMART" id="SM00739"/>
    </source>
</evidence>
<dbReference type="SMART" id="SM00739">
    <property type="entry name" value="KOW"/>
    <property type="match status" value="6"/>
</dbReference>
<feature type="compositionally biased region" description="Acidic residues" evidence="7">
    <location>
        <begin position="1"/>
        <end position="19"/>
    </location>
</feature>
<dbReference type="InterPro" id="IPR014722">
    <property type="entry name" value="Rib_uL2_dom2"/>
</dbReference>
<evidence type="ECO:0000256" key="6">
    <source>
        <dbReference type="SAM" id="Coils"/>
    </source>
</evidence>
<dbReference type="Pfam" id="PF03439">
    <property type="entry name" value="Spt5-NGN"/>
    <property type="match status" value="1"/>
</dbReference>
<dbReference type="InterPro" id="IPR057936">
    <property type="entry name" value="KOWx_Spt5"/>
</dbReference>
<keyword evidence="3 5" id="KW-0804">Transcription</keyword>
<dbReference type="CDD" id="cd06084">
    <property type="entry name" value="KOW_Spt5_4"/>
    <property type="match status" value="1"/>
</dbReference>
<reference evidence="9" key="1">
    <citation type="submission" date="2022-10" db="EMBL/GenBank/DDBJ databases">
        <title>Adaptive evolution leads to modifications in subtelomeric GC content in a zoonotic Cryptosporidium species.</title>
        <authorList>
            <person name="Li J."/>
            <person name="Feng Y."/>
            <person name="Xiao L."/>
        </authorList>
    </citation>
    <scope>NUCLEOTIDE SEQUENCE</scope>
    <source>
        <strain evidence="9">25894</strain>
    </source>
</reference>
<dbReference type="InterPro" id="IPR036735">
    <property type="entry name" value="NGN_dom_sf"/>
</dbReference>
<evidence type="ECO:0000256" key="4">
    <source>
        <dbReference type="ARBA" id="ARBA00023242"/>
    </source>
</evidence>
<dbReference type="InterPro" id="IPR005100">
    <property type="entry name" value="NGN-domain"/>
</dbReference>
<feature type="compositionally biased region" description="Polar residues" evidence="7">
    <location>
        <begin position="807"/>
        <end position="820"/>
    </location>
</feature>
<feature type="compositionally biased region" description="Gly residues" evidence="7">
    <location>
        <begin position="687"/>
        <end position="717"/>
    </location>
</feature>
<feature type="compositionally biased region" description="Basic residues" evidence="7">
    <location>
        <begin position="50"/>
        <end position="63"/>
    </location>
</feature>
<proteinExistence type="inferred from homology"/>
<organism evidence="9 10">
    <name type="scientific">Cryptosporidium canis</name>
    <dbReference type="NCBI Taxonomy" id="195482"/>
    <lineage>
        <taxon>Eukaryota</taxon>
        <taxon>Sar</taxon>
        <taxon>Alveolata</taxon>
        <taxon>Apicomplexa</taxon>
        <taxon>Conoidasida</taxon>
        <taxon>Coccidia</taxon>
        <taxon>Eucoccidiorida</taxon>
        <taxon>Eimeriorina</taxon>
        <taxon>Cryptosporidiidae</taxon>
        <taxon>Cryptosporidium</taxon>
    </lineage>
</organism>
<keyword evidence="6" id="KW-0175">Coiled coil</keyword>
<evidence type="ECO:0000256" key="5">
    <source>
        <dbReference type="PIRNR" id="PIRNR036945"/>
    </source>
</evidence>
<feature type="domain" description="KOW" evidence="8">
    <location>
        <begin position="277"/>
        <end position="304"/>
    </location>
</feature>
<dbReference type="InterPro" id="IPR017071">
    <property type="entry name" value="TF_Spt5_eukaryote"/>
</dbReference>
<feature type="domain" description="KOW" evidence="8">
    <location>
        <begin position="429"/>
        <end position="456"/>
    </location>
</feature>
<evidence type="ECO:0000256" key="2">
    <source>
        <dbReference type="ARBA" id="ARBA00006956"/>
    </source>
</evidence>
<dbReference type="Proteomes" id="UP001071777">
    <property type="component" value="Unassembled WGS sequence"/>
</dbReference>